<dbReference type="PANTHER" id="PTHR28219:SF1">
    <property type="entry name" value="UPF0642 PROTEIN YBL028C"/>
    <property type="match status" value="1"/>
</dbReference>
<feature type="region of interest" description="Disordered" evidence="1">
    <location>
        <begin position="36"/>
        <end position="79"/>
    </location>
</feature>
<evidence type="ECO:0000313" key="3">
    <source>
        <dbReference type="EMBL" id="KAF2261186.1"/>
    </source>
</evidence>
<dbReference type="InterPro" id="IPR019434">
    <property type="entry name" value="DUF2423"/>
</dbReference>
<proteinExistence type="predicted"/>
<accession>A0A9P4K3F4</accession>
<comment type="caution">
    <text evidence="3">The sequence shown here is derived from an EMBL/GenBank/DDBJ whole genome shotgun (WGS) entry which is preliminary data.</text>
</comment>
<dbReference type="AlphaFoldDB" id="A0A9P4K3F4"/>
<protein>
    <recommendedName>
        <fullName evidence="2">DUF2423 domain-containing protein</fullName>
    </recommendedName>
</protein>
<dbReference type="GO" id="GO:0030687">
    <property type="term" value="C:preribosome, large subunit precursor"/>
    <property type="evidence" value="ECO:0007669"/>
    <property type="project" value="TreeGrafter"/>
</dbReference>
<evidence type="ECO:0000313" key="4">
    <source>
        <dbReference type="Proteomes" id="UP000800093"/>
    </source>
</evidence>
<dbReference type="PANTHER" id="PTHR28219">
    <property type="entry name" value="UPF0642 PROTEIN YBL028C"/>
    <property type="match status" value="1"/>
</dbReference>
<dbReference type="OrthoDB" id="4087970at2759"/>
<dbReference type="Pfam" id="PF10338">
    <property type="entry name" value="YBL028C_N"/>
    <property type="match status" value="1"/>
</dbReference>
<dbReference type="EMBL" id="ML986663">
    <property type="protein sequence ID" value="KAF2261186.1"/>
    <property type="molecule type" value="Genomic_DNA"/>
</dbReference>
<feature type="compositionally biased region" description="Basic and acidic residues" evidence="1">
    <location>
        <begin position="45"/>
        <end position="54"/>
    </location>
</feature>
<feature type="region of interest" description="Disordered" evidence="1">
    <location>
        <begin position="1"/>
        <end position="23"/>
    </location>
</feature>
<reference evidence="4" key="1">
    <citation type="journal article" date="2020" name="Stud. Mycol.">
        <title>101 Dothideomycetes genomes: A test case for predicting lifestyles and emergence of pathogens.</title>
        <authorList>
            <person name="Haridas S."/>
            <person name="Albert R."/>
            <person name="Binder M."/>
            <person name="Bloem J."/>
            <person name="LaButti K."/>
            <person name="Salamov A."/>
            <person name="Andreopoulos B."/>
            <person name="Baker S."/>
            <person name="Barry K."/>
            <person name="Bills G."/>
            <person name="Bluhm B."/>
            <person name="Cannon C."/>
            <person name="Castanera R."/>
            <person name="Culley D."/>
            <person name="Daum C."/>
            <person name="Ezra D."/>
            <person name="Gonzalez J."/>
            <person name="Henrissat B."/>
            <person name="Kuo A."/>
            <person name="Liang C."/>
            <person name="Lipzen A."/>
            <person name="Lutzoni F."/>
            <person name="Magnuson J."/>
            <person name="Mondo S."/>
            <person name="Nolan M."/>
            <person name="Ohm R."/>
            <person name="Pangilinan J."/>
            <person name="Park H.-J."/>
            <person name="Ramirez L."/>
            <person name="Alfaro M."/>
            <person name="Sun H."/>
            <person name="Tritt A."/>
            <person name="Yoshinaga Y."/>
            <person name="Zwiers L.-H."/>
            <person name="Turgeon B."/>
            <person name="Goodwin S."/>
            <person name="Spatafora J."/>
            <person name="Crous P."/>
            <person name="Grigoriev I."/>
        </authorList>
    </citation>
    <scope>NUCLEOTIDE SEQUENCE [LARGE SCALE GENOMIC DNA]</scope>
    <source>
        <strain evidence="4">CBS 304.66</strain>
    </source>
</reference>
<gene>
    <name evidence="3" type="ORF">CC78DRAFT_608772</name>
</gene>
<name>A0A9P4K3F4_9PLEO</name>
<dbReference type="Proteomes" id="UP000800093">
    <property type="component" value="Unassembled WGS sequence"/>
</dbReference>
<feature type="compositionally biased region" description="Basic residues" evidence="1">
    <location>
        <begin position="8"/>
        <end position="19"/>
    </location>
</feature>
<organism evidence="3 4">
    <name type="scientific">Lojkania enalia</name>
    <dbReference type="NCBI Taxonomy" id="147567"/>
    <lineage>
        <taxon>Eukaryota</taxon>
        <taxon>Fungi</taxon>
        <taxon>Dikarya</taxon>
        <taxon>Ascomycota</taxon>
        <taxon>Pezizomycotina</taxon>
        <taxon>Dothideomycetes</taxon>
        <taxon>Pleosporomycetidae</taxon>
        <taxon>Pleosporales</taxon>
        <taxon>Pleosporales incertae sedis</taxon>
        <taxon>Lojkania</taxon>
    </lineage>
</organism>
<evidence type="ECO:0000259" key="2">
    <source>
        <dbReference type="Pfam" id="PF10338"/>
    </source>
</evidence>
<feature type="domain" description="DUF2423" evidence="2">
    <location>
        <begin position="1"/>
        <end position="44"/>
    </location>
</feature>
<keyword evidence="4" id="KW-1185">Reference proteome</keyword>
<evidence type="ECO:0000256" key="1">
    <source>
        <dbReference type="SAM" id="MobiDB-lite"/>
    </source>
</evidence>
<sequence>MAKGLRSSVKKSNKTKLRSRVFGPVEAARTERLAAKLLELAQQPKPERPQKPDMEIDSTEGIPTLSNPSMPPYQPDFVLPESTITTGQEANKEDAYPKGSCFLTANIPRSLSDTNTSFTLDDKTSAQDDCENRNLFHLLGLCSDVVGFTPKGHLQFAFDPLPLQW</sequence>